<evidence type="ECO:0000313" key="2">
    <source>
        <dbReference type="EMBL" id="MEE4544026.1"/>
    </source>
</evidence>
<feature type="compositionally biased region" description="Basic and acidic residues" evidence="1">
    <location>
        <begin position="155"/>
        <end position="165"/>
    </location>
</feature>
<organism evidence="2 3">
    <name type="scientific">Actinacidiphila polyblastidii</name>
    <dbReference type="NCBI Taxonomy" id="3110430"/>
    <lineage>
        <taxon>Bacteria</taxon>
        <taxon>Bacillati</taxon>
        <taxon>Actinomycetota</taxon>
        <taxon>Actinomycetes</taxon>
        <taxon>Kitasatosporales</taxon>
        <taxon>Streptomycetaceae</taxon>
        <taxon>Actinacidiphila</taxon>
    </lineage>
</organism>
<feature type="region of interest" description="Disordered" evidence="1">
    <location>
        <begin position="144"/>
        <end position="165"/>
    </location>
</feature>
<keyword evidence="3" id="KW-1185">Reference proteome</keyword>
<protein>
    <submittedName>
        <fullName evidence="2">Uncharacterized protein</fullName>
    </submittedName>
</protein>
<dbReference type="Proteomes" id="UP001344658">
    <property type="component" value="Unassembled WGS sequence"/>
</dbReference>
<reference evidence="2 3" key="1">
    <citation type="submission" date="2023-12" db="EMBL/GenBank/DDBJ databases">
        <title>Streptomyces sp. V4-01.</title>
        <authorList>
            <person name="Somphong A."/>
            <person name="Phongsopitanun W."/>
        </authorList>
    </citation>
    <scope>NUCLEOTIDE SEQUENCE [LARGE SCALE GENOMIC DNA]</scope>
    <source>
        <strain evidence="2 3">V4-01</strain>
    </source>
</reference>
<dbReference type="RefSeq" id="WP_330796954.1">
    <property type="nucleotide sequence ID" value="NZ_JAZEWV010000014.1"/>
</dbReference>
<name>A0ABU7PDY6_9ACTN</name>
<evidence type="ECO:0000313" key="3">
    <source>
        <dbReference type="Proteomes" id="UP001344658"/>
    </source>
</evidence>
<comment type="caution">
    <text evidence="2">The sequence shown here is derived from an EMBL/GenBank/DDBJ whole genome shotgun (WGS) entry which is preliminary data.</text>
</comment>
<accession>A0ABU7PDY6</accession>
<dbReference type="EMBL" id="JAZEWV010000014">
    <property type="protein sequence ID" value="MEE4544026.1"/>
    <property type="molecule type" value="Genomic_DNA"/>
</dbReference>
<gene>
    <name evidence="2" type="ORF">V2S66_18870</name>
</gene>
<proteinExistence type="predicted"/>
<sequence length="165" mass="18595">MAVRTTWTVDHQCGHQLDHDLSARRADERAGYARWLEARACTDCWRTAHQADAAGTQEWLAGRREQEQADADAWASQYDMPPLAGSDKAVAWGQRCRHQLVTTAYQALVAEGEFDEQQWAAVEEAARLVDRAGWWIDQREADPGDLPELLAAATDADRTTENPYR</sequence>
<evidence type="ECO:0000256" key="1">
    <source>
        <dbReference type="SAM" id="MobiDB-lite"/>
    </source>
</evidence>